<dbReference type="PANTHER" id="PTHR43396:SF6">
    <property type="entry name" value="ABL201WP"/>
    <property type="match status" value="1"/>
</dbReference>
<dbReference type="KEGG" id="blep:AL038_10150"/>
<dbReference type="GO" id="GO:0020037">
    <property type="term" value="F:heme binding"/>
    <property type="evidence" value="ECO:0007669"/>
    <property type="project" value="InterPro"/>
</dbReference>
<dbReference type="AlphaFoldDB" id="A0A2N9YGW7"/>
<dbReference type="RefSeq" id="WP_062152481.1">
    <property type="nucleotide sequence ID" value="NZ_CP012373.2"/>
</dbReference>
<dbReference type="Gene3D" id="1.10.490.10">
    <property type="entry name" value="Globins"/>
    <property type="match status" value="1"/>
</dbReference>
<evidence type="ECO:0000256" key="1">
    <source>
        <dbReference type="RuleBase" id="RU000356"/>
    </source>
</evidence>
<dbReference type="EMBL" id="CP018889">
    <property type="protein sequence ID" value="AUI69713.1"/>
    <property type="molecule type" value="Genomic_DNA"/>
</dbReference>
<keyword evidence="1" id="KW-0813">Transport</keyword>
<dbReference type="Proteomes" id="UP000234271">
    <property type="component" value="Chromosome"/>
</dbReference>
<keyword evidence="3" id="KW-0675">Receptor</keyword>
<feature type="domain" description="Globin" evidence="2">
    <location>
        <begin position="1"/>
        <end position="138"/>
    </location>
</feature>
<proteinExistence type="inferred from homology"/>
<dbReference type="PANTHER" id="PTHR43396">
    <property type="entry name" value="FLAVOHEMOPROTEIN"/>
    <property type="match status" value="1"/>
</dbReference>
<keyword evidence="1" id="KW-0479">Metal-binding</keyword>
<gene>
    <name evidence="3" type="ORF">BLE401_14130</name>
</gene>
<dbReference type="GO" id="GO:0046210">
    <property type="term" value="P:nitric oxide catabolic process"/>
    <property type="evidence" value="ECO:0007669"/>
    <property type="project" value="TreeGrafter"/>
</dbReference>
<keyword evidence="1" id="KW-0408">Iron</keyword>
<protein>
    <submittedName>
        <fullName evidence="3">Hemin receptor</fullName>
    </submittedName>
</protein>
<dbReference type="GO" id="GO:0019825">
    <property type="term" value="F:oxygen binding"/>
    <property type="evidence" value="ECO:0007669"/>
    <property type="project" value="InterPro"/>
</dbReference>
<dbReference type="GO" id="GO:0071949">
    <property type="term" value="F:FAD binding"/>
    <property type="evidence" value="ECO:0007669"/>
    <property type="project" value="TreeGrafter"/>
</dbReference>
<dbReference type="GO" id="GO:0005344">
    <property type="term" value="F:oxygen carrier activity"/>
    <property type="evidence" value="ECO:0007669"/>
    <property type="project" value="UniProtKB-KW"/>
</dbReference>
<keyword evidence="4" id="KW-1185">Reference proteome</keyword>
<dbReference type="PROSITE" id="PS01033">
    <property type="entry name" value="GLOBIN"/>
    <property type="match status" value="1"/>
</dbReference>
<name>A0A2N9YGW7_9GAMM</name>
<dbReference type="SUPFAM" id="SSF46458">
    <property type="entry name" value="Globin-like"/>
    <property type="match status" value="1"/>
</dbReference>
<keyword evidence="1" id="KW-0561">Oxygen transport</keyword>
<organism evidence="3 4">
    <name type="scientific">Beggiatoa leptomitoformis</name>
    <dbReference type="NCBI Taxonomy" id="288004"/>
    <lineage>
        <taxon>Bacteria</taxon>
        <taxon>Pseudomonadati</taxon>
        <taxon>Pseudomonadota</taxon>
        <taxon>Gammaproteobacteria</taxon>
        <taxon>Thiotrichales</taxon>
        <taxon>Thiotrichaceae</taxon>
        <taxon>Beggiatoa</taxon>
    </lineage>
</organism>
<dbReference type="Pfam" id="PF00042">
    <property type="entry name" value="Globin"/>
    <property type="match status" value="1"/>
</dbReference>
<dbReference type="InterPro" id="IPR009050">
    <property type="entry name" value="Globin-like_sf"/>
</dbReference>
<keyword evidence="1" id="KW-0349">Heme</keyword>
<dbReference type="InterPro" id="IPR012292">
    <property type="entry name" value="Globin/Proto"/>
</dbReference>
<accession>A0A2N9YGW7</accession>
<dbReference type="GO" id="GO:0071500">
    <property type="term" value="P:cellular response to nitrosative stress"/>
    <property type="evidence" value="ECO:0007669"/>
    <property type="project" value="TreeGrafter"/>
</dbReference>
<evidence type="ECO:0000313" key="4">
    <source>
        <dbReference type="Proteomes" id="UP000234271"/>
    </source>
</evidence>
<comment type="similarity">
    <text evidence="1">Belongs to the globin family.</text>
</comment>
<dbReference type="GO" id="GO:0008941">
    <property type="term" value="F:nitric oxide dioxygenase NAD(P)H activity"/>
    <property type="evidence" value="ECO:0007669"/>
    <property type="project" value="TreeGrafter"/>
</dbReference>
<dbReference type="InterPro" id="IPR000971">
    <property type="entry name" value="Globin"/>
</dbReference>
<evidence type="ECO:0000313" key="3">
    <source>
        <dbReference type="EMBL" id="AUI69713.1"/>
    </source>
</evidence>
<evidence type="ECO:0000259" key="2">
    <source>
        <dbReference type="PROSITE" id="PS01033"/>
    </source>
</evidence>
<reference evidence="4" key="1">
    <citation type="submission" date="2016-12" db="EMBL/GenBank/DDBJ databases">
        <title>Complete Genome Sequence of Beggiatoa leptomitiformis D-401.</title>
        <authorList>
            <person name="Fomenkov A."/>
            <person name="Vincze T."/>
            <person name="Grabovich M."/>
            <person name="Anton B.P."/>
            <person name="Dubinina G."/>
            <person name="Orlova M."/>
            <person name="Belousova E."/>
            <person name="Roberts R.J."/>
        </authorList>
    </citation>
    <scope>NUCLEOTIDE SEQUENCE [LARGE SCALE GENOMIC DNA]</scope>
    <source>
        <strain evidence="4">D-401</strain>
    </source>
</reference>
<sequence>MLNASCVRLVCQSWEKLSPTPTEGVALGKQFYTNLFKLDPSLQEMFRGSMTEQNLRFIHIMDTIVNAIDKVDALVAVVERLGVRHVGYGVQEEDYIVFGNALLTTIEQGLGDDCTPEIIDAWSVTYKTLADLMKKGAEAASSVV</sequence>
<dbReference type="OrthoDB" id="9801223at2"/>